<reference evidence="1 2" key="1">
    <citation type="journal article" date="2021" name="Commun. Biol.">
        <title>The genome of Shorea leprosula (Dipterocarpaceae) highlights the ecological relevance of drought in aseasonal tropical rainforests.</title>
        <authorList>
            <person name="Ng K.K.S."/>
            <person name="Kobayashi M.J."/>
            <person name="Fawcett J.A."/>
            <person name="Hatakeyama M."/>
            <person name="Paape T."/>
            <person name="Ng C.H."/>
            <person name="Ang C.C."/>
            <person name="Tnah L.H."/>
            <person name="Lee C.T."/>
            <person name="Nishiyama T."/>
            <person name="Sese J."/>
            <person name="O'Brien M.J."/>
            <person name="Copetti D."/>
            <person name="Mohd Noor M.I."/>
            <person name="Ong R.C."/>
            <person name="Putra M."/>
            <person name="Sireger I.Z."/>
            <person name="Indrioko S."/>
            <person name="Kosugi Y."/>
            <person name="Izuno A."/>
            <person name="Isagi Y."/>
            <person name="Lee S.L."/>
            <person name="Shimizu K.K."/>
        </authorList>
    </citation>
    <scope>NUCLEOTIDE SEQUENCE [LARGE SCALE GENOMIC DNA]</scope>
    <source>
        <strain evidence="1">214</strain>
    </source>
</reference>
<name>A0AAV5M273_9ROSI</name>
<proteinExistence type="predicted"/>
<evidence type="ECO:0000313" key="2">
    <source>
        <dbReference type="Proteomes" id="UP001054252"/>
    </source>
</evidence>
<comment type="caution">
    <text evidence="1">The sequence shown here is derived from an EMBL/GenBank/DDBJ whole genome shotgun (WGS) entry which is preliminary data.</text>
</comment>
<keyword evidence="2" id="KW-1185">Reference proteome</keyword>
<accession>A0AAV5M273</accession>
<dbReference type="Proteomes" id="UP001054252">
    <property type="component" value="Unassembled WGS sequence"/>
</dbReference>
<gene>
    <name evidence="1" type="ORF">SLEP1_g50863</name>
</gene>
<organism evidence="1 2">
    <name type="scientific">Rubroshorea leprosula</name>
    <dbReference type="NCBI Taxonomy" id="152421"/>
    <lineage>
        <taxon>Eukaryota</taxon>
        <taxon>Viridiplantae</taxon>
        <taxon>Streptophyta</taxon>
        <taxon>Embryophyta</taxon>
        <taxon>Tracheophyta</taxon>
        <taxon>Spermatophyta</taxon>
        <taxon>Magnoliopsida</taxon>
        <taxon>eudicotyledons</taxon>
        <taxon>Gunneridae</taxon>
        <taxon>Pentapetalae</taxon>
        <taxon>rosids</taxon>
        <taxon>malvids</taxon>
        <taxon>Malvales</taxon>
        <taxon>Dipterocarpaceae</taxon>
        <taxon>Rubroshorea</taxon>
    </lineage>
</organism>
<evidence type="ECO:0000313" key="1">
    <source>
        <dbReference type="EMBL" id="GKV43590.1"/>
    </source>
</evidence>
<sequence length="52" mass="6226">MSWIHRRDGDISIAHQLEKIGVPFDFYWFFCYSLHNTTFLDPVSSSLRYVQT</sequence>
<protein>
    <submittedName>
        <fullName evidence="1">Uncharacterized protein</fullName>
    </submittedName>
</protein>
<dbReference type="EMBL" id="BPVZ01000170">
    <property type="protein sequence ID" value="GKV43590.1"/>
    <property type="molecule type" value="Genomic_DNA"/>
</dbReference>
<dbReference type="AlphaFoldDB" id="A0AAV5M273"/>